<dbReference type="Proteomes" id="UP000271626">
    <property type="component" value="Chromosome"/>
</dbReference>
<dbReference type="InterPro" id="IPR007969">
    <property type="entry name" value="DUF732"/>
</dbReference>
<organism evidence="3 4">
    <name type="scientific">Tsukamurella paurometabola</name>
    <name type="common">Corynebacterium paurometabolum</name>
    <dbReference type="NCBI Taxonomy" id="2061"/>
    <lineage>
        <taxon>Bacteria</taxon>
        <taxon>Bacillati</taxon>
        <taxon>Actinomycetota</taxon>
        <taxon>Actinomycetes</taxon>
        <taxon>Mycobacteriales</taxon>
        <taxon>Tsukamurellaceae</taxon>
        <taxon>Tsukamurella</taxon>
    </lineage>
</organism>
<name>A0A3P8KBS4_TSUPA</name>
<protein>
    <recommendedName>
        <fullName evidence="2">DUF732 domain-containing protein</fullName>
    </recommendedName>
</protein>
<accession>A0A3P8KBS4</accession>
<dbReference type="AlphaFoldDB" id="A0A3P8KBS4"/>
<feature type="domain" description="DUF732" evidence="2">
    <location>
        <begin position="34"/>
        <end position="105"/>
    </location>
</feature>
<evidence type="ECO:0000259" key="2">
    <source>
        <dbReference type="Pfam" id="PF05305"/>
    </source>
</evidence>
<proteinExistence type="predicted"/>
<dbReference type="Pfam" id="PF05305">
    <property type="entry name" value="DUF732"/>
    <property type="match status" value="1"/>
</dbReference>
<feature type="chain" id="PRO_5039011304" description="DUF732 domain-containing protein" evidence="1">
    <location>
        <begin position="27"/>
        <end position="107"/>
    </location>
</feature>
<gene>
    <name evidence="3" type="ORF">NCTC10741_00063</name>
</gene>
<sequence length="107" mass="10973">MKKIAITALIVLAAVPLGAGTSTAWAGGYSPTETVFLTNMGLLGHPQSSPDIAQSQIDLGRAYCSAMRSGMTAAEIVARRSGSLSQTYRADVIASAVDDGSLCPDQA</sequence>
<evidence type="ECO:0000313" key="4">
    <source>
        <dbReference type="Proteomes" id="UP000271626"/>
    </source>
</evidence>
<dbReference type="RefSeq" id="WP_164711472.1">
    <property type="nucleotide sequence ID" value="NZ_CP085954.1"/>
</dbReference>
<feature type="signal peptide" evidence="1">
    <location>
        <begin position="1"/>
        <end position="26"/>
    </location>
</feature>
<keyword evidence="1" id="KW-0732">Signal</keyword>
<reference evidence="3 4" key="1">
    <citation type="submission" date="2018-12" db="EMBL/GenBank/DDBJ databases">
        <authorList>
            <consortium name="Pathogen Informatics"/>
        </authorList>
    </citation>
    <scope>NUCLEOTIDE SEQUENCE [LARGE SCALE GENOMIC DNA]</scope>
    <source>
        <strain evidence="3 4">NCTC10741</strain>
    </source>
</reference>
<dbReference type="EMBL" id="LR131273">
    <property type="protein sequence ID" value="VDR36968.1"/>
    <property type="molecule type" value="Genomic_DNA"/>
</dbReference>
<evidence type="ECO:0000256" key="1">
    <source>
        <dbReference type="SAM" id="SignalP"/>
    </source>
</evidence>
<evidence type="ECO:0000313" key="3">
    <source>
        <dbReference type="EMBL" id="VDR36968.1"/>
    </source>
</evidence>